<keyword evidence="6" id="KW-1015">Disulfide bond</keyword>
<feature type="non-terminal residue" evidence="8">
    <location>
        <position position="1"/>
    </location>
</feature>
<sequence length="64" mass="7158">LAVAVARAQVQQEPLVETTEGTSITINCSHHNIRTTDYIHWYRQLQGRGPEFLALIAKGSKELP</sequence>
<accession>A0A7L1ZAA6</accession>
<reference evidence="8 9" key="1">
    <citation type="submission" date="2019-09" db="EMBL/GenBank/DDBJ databases">
        <title>Bird 10,000 Genomes (B10K) Project - Family phase.</title>
        <authorList>
            <person name="Zhang G."/>
        </authorList>
    </citation>
    <scope>NUCLEOTIDE SEQUENCE [LARGE SCALE GENOMIC DNA]</scope>
    <source>
        <strain evidence="8">B10K-DU-002-46</strain>
        <tissue evidence="8">Muscle</tissue>
    </source>
</reference>
<comment type="subcellular location">
    <subcellularLocation>
        <location evidence="1">Cell membrane</location>
    </subcellularLocation>
</comment>
<dbReference type="PANTHER" id="PTHR19433:SF111">
    <property type="entry name" value="T CELL RECEPTOR ALPHA VARIABLE 4"/>
    <property type="match status" value="1"/>
</dbReference>
<evidence type="ECO:0000256" key="1">
    <source>
        <dbReference type="ARBA" id="ARBA00004236"/>
    </source>
</evidence>
<organism evidence="8 9">
    <name type="scientific">Scytalopus superciliaris</name>
    <dbReference type="NCBI Taxonomy" id="312124"/>
    <lineage>
        <taxon>Eukaryota</taxon>
        <taxon>Metazoa</taxon>
        <taxon>Chordata</taxon>
        <taxon>Craniata</taxon>
        <taxon>Vertebrata</taxon>
        <taxon>Euteleostomi</taxon>
        <taxon>Archelosauria</taxon>
        <taxon>Archosauria</taxon>
        <taxon>Dinosauria</taxon>
        <taxon>Saurischia</taxon>
        <taxon>Theropoda</taxon>
        <taxon>Coelurosauria</taxon>
        <taxon>Aves</taxon>
        <taxon>Neognathae</taxon>
        <taxon>Neoaves</taxon>
        <taxon>Telluraves</taxon>
        <taxon>Australaves</taxon>
        <taxon>Passeriformes</taxon>
        <taxon>Rhinocryptidae</taxon>
        <taxon>Scytalopus</taxon>
    </lineage>
</organism>
<evidence type="ECO:0000256" key="4">
    <source>
        <dbReference type="ARBA" id="ARBA00022859"/>
    </source>
</evidence>
<dbReference type="CDD" id="cd00099">
    <property type="entry name" value="IgV"/>
    <property type="match status" value="1"/>
</dbReference>
<evidence type="ECO:0000256" key="2">
    <source>
        <dbReference type="ARBA" id="ARBA00022475"/>
    </source>
</evidence>
<comment type="caution">
    <text evidence="8">The sequence shown here is derived from an EMBL/GenBank/DDBJ whole genome shotgun (WGS) entry which is preliminary data.</text>
</comment>
<keyword evidence="5" id="KW-0472">Membrane</keyword>
<evidence type="ECO:0000313" key="8">
    <source>
        <dbReference type="EMBL" id="NXP29959.1"/>
    </source>
</evidence>
<dbReference type="GO" id="GO:0005886">
    <property type="term" value="C:plasma membrane"/>
    <property type="evidence" value="ECO:0007669"/>
    <property type="project" value="UniProtKB-SubCell"/>
</dbReference>
<gene>
    <name evidence="8" type="primary">Trav4_0</name>
    <name evidence="8" type="ORF">SCYSUP_R05985</name>
</gene>
<keyword evidence="7" id="KW-0325">Glycoprotein</keyword>
<protein>
    <submittedName>
        <fullName evidence="8">TVA4 protein</fullName>
    </submittedName>
</protein>
<dbReference type="Gene3D" id="2.60.40.10">
    <property type="entry name" value="Immunoglobulins"/>
    <property type="match status" value="1"/>
</dbReference>
<dbReference type="Proteomes" id="UP000580825">
    <property type="component" value="Unassembled WGS sequence"/>
</dbReference>
<evidence type="ECO:0000256" key="3">
    <source>
        <dbReference type="ARBA" id="ARBA00022729"/>
    </source>
</evidence>
<feature type="non-terminal residue" evidence="8">
    <location>
        <position position="64"/>
    </location>
</feature>
<name>A0A7L1ZAA6_9PASS</name>
<dbReference type="EMBL" id="VXBX01010324">
    <property type="protein sequence ID" value="NXP29959.1"/>
    <property type="molecule type" value="Genomic_DNA"/>
</dbReference>
<proteinExistence type="predicted"/>
<dbReference type="InterPro" id="IPR052051">
    <property type="entry name" value="TCR_complex_component"/>
</dbReference>
<keyword evidence="3" id="KW-0732">Signal</keyword>
<evidence type="ECO:0000256" key="5">
    <source>
        <dbReference type="ARBA" id="ARBA00023136"/>
    </source>
</evidence>
<dbReference type="GO" id="GO:0009617">
    <property type="term" value="P:response to bacterium"/>
    <property type="evidence" value="ECO:0007669"/>
    <property type="project" value="TreeGrafter"/>
</dbReference>
<evidence type="ECO:0000256" key="7">
    <source>
        <dbReference type="ARBA" id="ARBA00023180"/>
    </source>
</evidence>
<dbReference type="InterPro" id="IPR013783">
    <property type="entry name" value="Ig-like_fold"/>
</dbReference>
<dbReference type="InterPro" id="IPR036179">
    <property type="entry name" value="Ig-like_dom_sf"/>
</dbReference>
<evidence type="ECO:0000256" key="6">
    <source>
        <dbReference type="ARBA" id="ARBA00023157"/>
    </source>
</evidence>
<dbReference type="GO" id="GO:0002376">
    <property type="term" value="P:immune system process"/>
    <property type="evidence" value="ECO:0007669"/>
    <property type="project" value="UniProtKB-KW"/>
</dbReference>
<keyword evidence="9" id="KW-1185">Reference proteome</keyword>
<dbReference type="PANTHER" id="PTHR19433">
    <property type="entry name" value="T-CELL RECEPTOR ALPHA CHAIN V REGION-RELATED"/>
    <property type="match status" value="1"/>
</dbReference>
<evidence type="ECO:0000313" key="9">
    <source>
        <dbReference type="Proteomes" id="UP000580825"/>
    </source>
</evidence>
<keyword evidence="4" id="KW-0391">Immunity</keyword>
<dbReference type="SUPFAM" id="SSF48726">
    <property type="entry name" value="Immunoglobulin"/>
    <property type="match status" value="1"/>
</dbReference>
<keyword evidence="2" id="KW-1003">Cell membrane</keyword>
<dbReference type="AlphaFoldDB" id="A0A7L1ZAA6"/>